<evidence type="ECO:0000256" key="1">
    <source>
        <dbReference type="ARBA" id="ARBA00001326"/>
    </source>
</evidence>
<comment type="similarity">
    <text evidence="4">Belongs to the damage-control phosphatase family. Sugar phosphate phosphatase III subfamily.</text>
</comment>
<dbReference type="AlphaFoldDB" id="A0A316V803"/>
<evidence type="ECO:0000256" key="2">
    <source>
        <dbReference type="ARBA" id="ARBA00001936"/>
    </source>
</evidence>
<dbReference type="FunFam" id="1.20.930.60:FF:000002">
    <property type="entry name" value="Protein-glutamate O-methyltransferase C1393.13"/>
    <property type="match status" value="1"/>
</dbReference>
<dbReference type="GO" id="GO:0005634">
    <property type="term" value="C:nucleus"/>
    <property type="evidence" value="ECO:0007669"/>
    <property type="project" value="TreeGrafter"/>
</dbReference>
<dbReference type="PANTHER" id="PTHR12260">
    <property type="entry name" value="DAMAGE-CONTROL PHOSPHATASE ARMT1"/>
    <property type="match status" value="1"/>
</dbReference>
<sequence>MASAWEPPVAPWSATSKDSFAFKSVSQRWPTIITSAIDALYQASYALSYSSERSIAEEKIQESKELVERLSKLKHDMGRDKALEKIIQDEGDPVDEYNTVLDKNPSWTWFTAPWLYAECYLYRLIRSIFAHSKHWQQYDPFSTQKVGAFRSSAAAVAQLSDAVEPLIKKAEAAAHESDQSNTDEALYVIFKELVQTSLWGNSTDLSLLTHLSHADLQTLQAGGLGEKAQAQRLNFILSGLGGLDQAWKSLLAQKKAGASGQARVDIILDNSGFELFTDLILGDVILSSGLADQVVFHPKDMPWFVSDVTPADFLFTLEALQSGDFFTKESSHQISDGVVPRTSRSSSRQRQMVADMVHFEGERRDMSPAGSKILKMEAVPEEGKDTEAYKSRHLQRNEASERQIGRAEEAQDSTLTSRGRPVLSNHAIGGSRSLQLDPSFFQNARSKTVSPSRSFVMDSSNMQSFSAIHSRDRSRDGRNANSDDSRRGRSAVSEHTSSTQRLAARWQTYMTSGKFALSMPPNTPLGGTPQLHSSGQGDFWTTFHNYPSMAIVAPQLHASLSASRLVISKGDLNYRKWCSDAQWDFSTPFEDVLGPVKGTLNLLVLRTNKADVIVGVPKNRLATLDKEDPEWRVNGKYAVVEFVGKK</sequence>
<feature type="compositionally biased region" description="Low complexity" evidence="9">
    <location>
        <begin position="341"/>
        <end position="351"/>
    </location>
</feature>
<dbReference type="OrthoDB" id="541375at2759"/>
<comment type="catalytic activity">
    <reaction evidence="1">
        <text>beta-D-fructose 1-phosphate + H2O = D-fructose + phosphate</text>
        <dbReference type="Rhea" id="RHEA:35603"/>
        <dbReference type="ChEBI" id="CHEBI:15377"/>
        <dbReference type="ChEBI" id="CHEBI:37721"/>
        <dbReference type="ChEBI" id="CHEBI:43474"/>
        <dbReference type="ChEBI" id="CHEBI:138881"/>
    </reaction>
</comment>
<dbReference type="EMBL" id="KZ819604">
    <property type="protein sequence ID" value="PWN33334.1"/>
    <property type="molecule type" value="Genomic_DNA"/>
</dbReference>
<dbReference type="Pfam" id="PF01937">
    <property type="entry name" value="ARMT1-like_dom"/>
    <property type="match status" value="2"/>
</dbReference>
<evidence type="ECO:0000259" key="10">
    <source>
        <dbReference type="Pfam" id="PF01937"/>
    </source>
</evidence>
<keyword evidence="6" id="KW-0378">Hydrolase</keyword>
<evidence type="ECO:0000256" key="6">
    <source>
        <dbReference type="ARBA" id="ARBA00022801"/>
    </source>
</evidence>
<organism evidence="11 12">
    <name type="scientific">Meira miltonrushii</name>
    <dbReference type="NCBI Taxonomy" id="1280837"/>
    <lineage>
        <taxon>Eukaryota</taxon>
        <taxon>Fungi</taxon>
        <taxon>Dikarya</taxon>
        <taxon>Basidiomycota</taxon>
        <taxon>Ustilaginomycotina</taxon>
        <taxon>Exobasidiomycetes</taxon>
        <taxon>Exobasidiales</taxon>
        <taxon>Brachybasidiaceae</taxon>
        <taxon>Meira</taxon>
    </lineage>
</organism>
<dbReference type="Proteomes" id="UP000245771">
    <property type="component" value="Unassembled WGS sequence"/>
</dbReference>
<feature type="compositionally biased region" description="Polar residues" evidence="9">
    <location>
        <begin position="451"/>
        <end position="467"/>
    </location>
</feature>
<dbReference type="GO" id="GO:0006974">
    <property type="term" value="P:DNA damage response"/>
    <property type="evidence" value="ECO:0007669"/>
    <property type="project" value="TreeGrafter"/>
</dbReference>
<dbReference type="GO" id="GO:0016791">
    <property type="term" value="F:phosphatase activity"/>
    <property type="evidence" value="ECO:0007669"/>
    <property type="project" value="TreeGrafter"/>
</dbReference>
<dbReference type="GO" id="GO:0046872">
    <property type="term" value="F:metal ion binding"/>
    <property type="evidence" value="ECO:0007669"/>
    <property type="project" value="UniProtKB-KW"/>
</dbReference>
<gene>
    <name evidence="11" type="ORF">FA14DRAFT_190495</name>
</gene>
<feature type="region of interest" description="Disordered" evidence="9">
    <location>
        <begin position="364"/>
        <end position="434"/>
    </location>
</feature>
<evidence type="ECO:0000256" key="7">
    <source>
        <dbReference type="ARBA" id="ARBA00023211"/>
    </source>
</evidence>
<dbReference type="RefSeq" id="XP_025353636.1">
    <property type="nucleotide sequence ID" value="XM_025501795.1"/>
</dbReference>
<evidence type="ECO:0000313" key="12">
    <source>
        <dbReference type="Proteomes" id="UP000245771"/>
    </source>
</evidence>
<feature type="region of interest" description="Disordered" evidence="9">
    <location>
        <begin position="451"/>
        <end position="501"/>
    </location>
</feature>
<dbReference type="GeneID" id="37023576"/>
<comment type="cofactor">
    <cofactor evidence="2">
        <name>Mn(2+)</name>
        <dbReference type="ChEBI" id="CHEBI:29035"/>
    </cofactor>
</comment>
<evidence type="ECO:0000256" key="3">
    <source>
        <dbReference type="ARBA" id="ARBA00001967"/>
    </source>
</evidence>
<evidence type="ECO:0000256" key="5">
    <source>
        <dbReference type="ARBA" id="ARBA00022723"/>
    </source>
</evidence>
<dbReference type="InParanoid" id="A0A316V803"/>
<proteinExistence type="inferred from homology"/>
<keyword evidence="7" id="KW-0464">Manganese</keyword>
<dbReference type="SUPFAM" id="SSF111321">
    <property type="entry name" value="AF1104-like"/>
    <property type="match status" value="2"/>
</dbReference>
<dbReference type="PANTHER" id="PTHR12260:SF6">
    <property type="entry name" value="DAMAGE-CONTROL PHOSPHATASE ARMT1"/>
    <property type="match status" value="1"/>
</dbReference>
<comment type="catalytic activity">
    <reaction evidence="8">
        <text>beta-D-fructose 6-phosphate = dihydroxyacetone + D-glyceraldehyde 3-phosphate</text>
        <dbReference type="Rhea" id="RHEA:28002"/>
        <dbReference type="ChEBI" id="CHEBI:16016"/>
        <dbReference type="ChEBI" id="CHEBI:57634"/>
        <dbReference type="ChEBI" id="CHEBI:59776"/>
    </reaction>
</comment>
<dbReference type="STRING" id="1280837.A0A316V803"/>
<comment type="cofactor">
    <cofactor evidence="3">
        <name>Ni(2+)</name>
        <dbReference type="ChEBI" id="CHEBI:49786"/>
    </cofactor>
</comment>
<feature type="compositionally biased region" description="Basic and acidic residues" evidence="9">
    <location>
        <begin position="469"/>
        <end position="487"/>
    </location>
</feature>
<keyword evidence="5" id="KW-0479">Metal-binding</keyword>
<dbReference type="Gene3D" id="1.20.930.60">
    <property type="match status" value="1"/>
</dbReference>
<protein>
    <submittedName>
        <fullName evidence="11">DUF89-domain-containing protein</fullName>
    </submittedName>
</protein>
<evidence type="ECO:0000256" key="4">
    <source>
        <dbReference type="ARBA" id="ARBA00009519"/>
    </source>
</evidence>
<dbReference type="InterPro" id="IPR036075">
    <property type="entry name" value="ARMT-1-like_metal-bd_sf"/>
</dbReference>
<feature type="domain" description="Damage-control phosphatase ARMT1-like metal-binding" evidence="10">
    <location>
        <begin position="531"/>
        <end position="619"/>
    </location>
</feature>
<dbReference type="InterPro" id="IPR002791">
    <property type="entry name" value="ARMT1-like_metal-bd"/>
</dbReference>
<name>A0A316V803_9BASI</name>
<evidence type="ECO:0000313" key="11">
    <source>
        <dbReference type="EMBL" id="PWN33334.1"/>
    </source>
</evidence>
<feature type="region of interest" description="Disordered" evidence="9">
    <location>
        <begin position="331"/>
        <end position="351"/>
    </location>
</feature>
<dbReference type="InterPro" id="IPR039763">
    <property type="entry name" value="ARMT1"/>
</dbReference>
<evidence type="ECO:0000256" key="8">
    <source>
        <dbReference type="ARBA" id="ARBA00048809"/>
    </source>
</evidence>
<feature type="domain" description="Damage-control phosphatase ARMT1-like metal-binding" evidence="10">
    <location>
        <begin position="25"/>
        <end position="332"/>
    </location>
</feature>
<keyword evidence="12" id="KW-1185">Reference proteome</keyword>
<accession>A0A316V803</accession>
<feature type="compositionally biased region" description="Basic and acidic residues" evidence="9">
    <location>
        <begin position="381"/>
        <end position="409"/>
    </location>
</feature>
<dbReference type="Gene3D" id="3.40.50.10880">
    <property type="entry name" value="Uncharacterised protein PF01937, DUF89, domain 3"/>
    <property type="match status" value="1"/>
</dbReference>
<reference evidence="11 12" key="1">
    <citation type="journal article" date="2018" name="Mol. Biol. Evol.">
        <title>Broad Genomic Sampling Reveals a Smut Pathogenic Ancestry of the Fungal Clade Ustilaginomycotina.</title>
        <authorList>
            <person name="Kijpornyongpan T."/>
            <person name="Mondo S.J."/>
            <person name="Barry K."/>
            <person name="Sandor L."/>
            <person name="Lee J."/>
            <person name="Lipzen A."/>
            <person name="Pangilinan J."/>
            <person name="LaButti K."/>
            <person name="Hainaut M."/>
            <person name="Henrissat B."/>
            <person name="Grigoriev I.V."/>
            <person name="Spatafora J.W."/>
            <person name="Aime M.C."/>
        </authorList>
    </citation>
    <scope>NUCLEOTIDE SEQUENCE [LARGE SCALE GENOMIC DNA]</scope>
    <source>
        <strain evidence="11 12">MCA 3882</strain>
    </source>
</reference>
<evidence type="ECO:0000256" key="9">
    <source>
        <dbReference type="SAM" id="MobiDB-lite"/>
    </source>
</evidence>